<dbReference type="Proteomes" id="UP001596074">
    <property type="component" value="Unassembled WGS sequence"/>
</dbReference>
<dbReference type="PANTHER" id="PTHR30075:SF2">
    <property type="entry name" value="GLYCINE--TRNA LIGASE, CHLOROPLASTIC_MITOCHONDRIAL 2"/>
    <property type="match status" value="1"/>
</dbReference>
<gene>
    <name evidence="8" type="primary">glyQ</name>
    <name evidence="9" type="synonym">glyS</name>
    <name evidence="10" type="ORF">ACFPZN_33220</name>
</gene>
<keyword evidence="2 9" id="KW-0436">Ligase</keyword>
<dbReference type="InterPro" id="IPR002310">
    <property type="entry name" value="Gly-tRNA_ligase_asu"/>
</dbReference>
<dbReference type="NCBIfam" id="TIGR00211">
    <property type="entry name" value="glyS"/>
    <property type="match status" value="1"/>
</dbReference>
<evidence type="ECO:0000256" key="1">
    <source>
        <dbReference type="ARBA" id="ARBA00008226"/>
    </source>
</evidence>
<dbReference type="InterPro" id="IPR006194">
    <property type="entry name" value="Gly-tRNA-synth_heterodimer"/>
</dbReference>
<dbReference type="PROSITE" id="PS50861">
    <property type="entry name" value="AA_TRNA_LIGASE_II_GLYAB"/>
    <property type="match status" value="2"/>
</dbReference>
<evidence type="ECO:0000313" key="11">
    <source>
        <dbReference type="Proteomes" id="UP001596074"/>
    </source>
</evidence>
<dbReference type="NCBIfam" id="NF006827">
    <property type="entry name" value="PRK09348.1"/>
    <property type="match status" value="1"/>
</dbReference>
<dbReference type="GO" id="GO:0004820">
    <property type="term" value="F:glycine-tRNA ligase activity"/>
    <property type="evidence" value="ECO:0007669"/>
    <property type="project" value="UniProtKB-EC"/>
</dbReference>
<dbReference type="EC" id="6.1.1.14" evidence="9"/>
<dbReference type="Pfam" id="PF02091">
    <property type="entry name" value="tRNA-synt_2e"/>
    <property type="match status" value="1"/>
</dbReference>
<dbReference type="SUPFAM" id="SSF109604">
    <property type="entry name" value="HD-domain/PDEase-like"/>
    <property type="match status" value="1"/>
</dbReference>
<dbReference type="NCBIfam" id="NF011499">
    <property type="entry name" value="PRK14908.1"/>
    <property type="match status" value="1"/>
</dbReference>
<evidence type="ECO:0000256" key="6">
    <source>
        <dbReference type="ARBA" id="ARBA00023146"/>
    </source>
</evidence>
<dbReference type="HAMAP" id="MF_00255">
    <property type="entry name" value="Gly_tRNA_synth_beta"/>
    <property type="match status" value="1"/>
</dbReference>
<evidence type="ECO:0000256" key="4">
    <source>
        <dbReference type="ARBA" id="ARBA00022840"/>
    </source>
</evidence>
<evidence type="ECO:0000256" key="7">
    <source>
        <dbReference type="ARBA" id="ARBA00047937"/>
    </source>
</evidence>
<comment type="subunit">
    <text evidence="9">Tetramer of two alpha and two beta subunits.</text>
</comment>
<sequence length="1005" mass="107976">MQDALIRLTDHWAGHGCLITQPMNTEVGAGTLNPATALRVLGPEPWRVAYVEPSVRPDDARYGDNPNRLQTHTQFQVILKPEPGDAQQLYLGSLEALGIDLRAHDVRFVEDDWASPALGAWGLGWEVWLDGLEITQFTYFQQSGGLTLDPVSVEITYGMERIIMALQGVSHFKDITYAPGISYGEAFGQAEYEMSRYYLDDADIGTVRELFEAYAAEARRMLDARLPVPAHSYVLKCSHAFNVLDSRGAIGTTERARAFARMRRLAHDAAELWVERRAELGHPLGDASTRAAEPEAAAGTLTIYPEISAPGVFALEIGVEELPPHEVGRTLDHVAAELTRGLEEAGLLSDAGEVHTYATPRRVVVVAGGVAPREPDTEQVVKGPRLSAAYDADGNPTRALQGFARGQGVDPSEVGTVTVGGGEYAGLVRPITGRPAAKVLAELLPVIVEGLRADKNMRWNAPGLSFARPVRWLLALLDEHEVPFEAGGISSGRITQVHRTATTTDVSVPDAGALLPTLRAHGIEPAVERRRSQIIEAAGALAADAGGTIDFQGERALVEEVVNLVEEPVAILGSFDASYLELPEEILTTVMKKHQRYLPVREPGGAGRLLPHFVTVANGECDHAAVRAGNEAVLRARYEDAAFFFQQDLRSAPEEIARGLDRLTFTERLGSMADRAGRIREIAAELAERAGLGAEEAAVLRRAGELAKFDLASSMVIELSGLAGTMAREYARRAGEDEAVARALYDMELPRSAGDALPSGTPGALLAVADRLDLLAGLFAVGSVPSGSSDPFGLRRAALGLTAILRGHERLAALTVEDGLLVAARHQPVEVTADAAAEAAGFVARRLERALLDDGHPIPVVRAVLPHAGSPAHAERAAVDLGKLLGDERFLRLTAALQRVLRIVPEGTAAGYDPGLFQEPAERRLEETFAAVREALPERAPLPEFTEAALPLAEPIDRYFDDVMVMAEDPALRANRLGLLASIRDLVDGALDWPLVHGGALGVGR</sequence>
<organism evidence="10 11">
    <name type="scientific">Actinomadura rugatobispora</name>
    <dbReference type="NCBI Taxonomy" id="1994"/>
    <lineage>
        <taxon>Bacteria</taxon>
        <taxon>Bacillati</taxon>
        <taxon>Actinomycetota</taxon>
        <taxon>Actinomycetes</taxon>
        <taxon>Streptosporangiales</taxon>
        <taxon>Thermomonosporaceae</taxon>
        <taxon>Actinomadura</taxon>
    </lineage>
</organism>
<dbReference type="PANTHER" id="PTHR30075">
    <property type="entry name" value="GLYCYL-TRNA SYNTHETASE"/>
    <property type="match status" value="1"/>
</dbReference>
<dbReference type="Gene3D" id="1.20.58.180">
    <property type="entry name" value="Class II aaRS and biotin synthetases, domain 2"/>
    <property type="match status" value="1"/>
</dbReference>
<dbReference type="HAMAP" id="MF_00254">
    <property type="entry name" value="Gly_tRNA_synth_alpha"/>
    <property type="match status" value="1"/>
</dbReference>
<dbReference type="SUPFAM" id="SSF55681">
    <property type="entry name" value="Class II aaRS and biotin synthetases"/>
    <property type="match status" value="1"/>
</dbReference>
<accession>A0ABW1A798</accession>
<dbReference type="NCBIfam" id="TIGR00388">
    <property type="entry name" value="glyQ"/>
    <property type="match status" value="1"/>
</dbReference>
<comment type="caution">
    <text evidence="10">The sequence shown here is derived from an EMBL/GenBank/DDBJ whole genome shotgun (WGS) entry which is preliminary data.</text>
</comment>
<dbReference type="RefSeq" id="WP_378286281.1">
    <property type="nucleotide sequence ID" value="NZ_JBHSON010000054.1"/>
</dbReference>
<comment type="similarity">
    <text evidence="1 9">Belongs to the class-II aminoacyl-tRNA synthetase family.</text>
</comment>
<keyword evidence="4 9" id="KW-0067">ATP-binding</keyword>
<reference evidence="11" key="1">
    <citation type="journal article" date="2019" name="Int. J. Syst. Evol. Microbiol.">
        <title>The Global Catalogue of Microorganisms (GCM) 10K type strain sequencing project: providing services to taxonomists for standard genome sequencing and annotation.</title>
        <authorList>
            <consortium name="The Broad Institute Genomics Platform"/>
            <consortium name="The Broad Institute Genome Sequencing Center for Infectious Disease"/>
            <person name="Wu L."/>
            <person name="Ma J."/>
        </authorList>
    </citation>
    <scope>NUCLEOTIDE SEQUENCE [LARGE SCALE GENOMIC DNA]</scope>
    <source>
        <strain evidence="11">KCTC 42087</strain>
    </source>
</reference>
<dbReference type="PRINTS" id="PR01044">
    <property type="entry name" value="TRNASYNTHGA"/>
</dbReference>
<name>A0ABW1A798_9ACTN</name>
<dbReference type="Gene3D" id="3.30.930.10">
    <property type="entry name" value="Bira Bifunctional Protein, Domain 2"/>
    <property type="match status" value="1"/>
</dbReference>
<keyword evidence="11" id="KW-1185">Reference proteome</keyword>
<dbReference type="InterPro" id="IPR015944">
    <property type="entry name" value="Gly-tRNA-synth_bsu"/>
</dbReference>
<keyword evidence="5 9" id="KW-0648">Protein biosynthesis</keyword>
<dbReference type="EMBL" id="JBHSON010000054">
    <property type="protein sequence ID" value="MFC5750512.1"/>
    <property type="molecule type" value="Genomic_DNA"/>
</dbReference>
<keyword evidence="3 9" id="KW-0547">Nucleotide-binding</keyword>
<evidence type="ECO:0000256" key="3">
    <source>
        <dbReference type="ARBA" id="ARBA00022741"/>
    </source>
</evidence>
<comment type="catalytic activity">
    <reaction evidence="7 9">
        <text>tRNA(Gly) + glycine + ATP = glycyl-tRNA(Gly) + AMP + diphosphate</text>
        <dbReference type="Rhea" id="RHEA:16013"/>
        <dbReference type="Rhea" id="RHEA-COMP:9664"/>
        <dbReference type="Rhea" id="RHEA-COMP:9683"/>
        <dbReference type="ChEBI" id="CHEBI:30616"/>
        <dbReference type="ChEBI" id="CHEBI:33019"/>
        <dbReference type="ChEBI" id="CHEBI:57305"/>
        <dbReference type="ChEBI" id="CHEBI:78442"/>
        <dbReference type="ChEBI" id="CHEBI:78522"/>
        <dbReference type="ChEBI" id="CHEBI:456215"/>
        <dbReference type="EC" id="6.1.1.14"/>
    </reaction>
</comment>
<keyword evidence="6 9" id="KW-0030">Aminoacyl-tRNA synthetase</keyword>
<evidence type="ECO:0000256" key="2">
    <source>
        <dbReference type="ARBA" id="ARBA00022598"/>
    </source>
</evidence>
<keyword evidence="9" id="KW-0963">Cytoplasm</keyword>
<comment type="subcellular location">
    <subcellularLocation>
        <location evidence="9">Cytoplasm</location>
    </subcellularLocation>
</comment>
<evidence type="ECO:0000256" key="5">
    <source>
        <dbReference type="ARBA" id="ARBA00022917"/>
    </source>
</evidence>
<protein>
    <recommendedName>
        <fullName evidence="8 9">Multifunctional fusion protein</fullName>
    </recommendedName>
    <domain>
        <recommendedName>
            <fullName evidence="9">Glycine--tRNA ligase beta subunit</fullName>
            <ecNumber evidence="9">6.1.1.14</ecNumber>
        </recommendedName>
        <alternativeName>
            <fullName evidence="9">Glycyl-tRNA synthetase beta subunit</fullName>
            <shortName evidence="9">GlyRS</shortName>
        </alternativeName>
    </domain>
    <domain>
        <recommendedName>
            <fullName evidence="8">Glycine--tRNA ligase alpha subunit</fullName>
        </recommendedName>
        <alternativeName>
            <fullName evidence="8">Glycyl-tRNA synthetase alpha subunit</fullName>
        </alternativeName>
    </domain>
</protein>
<dbReference type="Pfam" id="PF02092">
    <property type="entry name" value="tRNA_synt_2f"/>
    <property type="match status" value="1"/>
</dbReference>
<dbReference type="InterPro" id="IPR045864">
    <property type="entry name" value="aa-tRNA-synth_II/BPL/LPL"/>
</dbReference>
<evidence type="ECO:0000256" key="9">
    <source>
        <dbReference type="HAMAP-Rule" id="MF_00255"/>
    </source>
</evidence>
<proteinExistence type="inferred from homology"/>
<evidence type="ECO:0000256" key="8">
    <source>
        <dbReference type="HAMAP-Rule" id="MF_00254"/>
    </source>
</evidence>
<evidence type="ECO:0000313" key="10">
    <source>
        <dbReference type="EMBL" id="MFC5750512.1"/>
    </source>
</evidence>